<organism evidence="3 4">
    <name type="scientific">Algoriphagus faecimaris</name>
    <dbReference type="NCBI Taxonomy" id="686796"/>
    <lineage>
        <taxon>Bacteria</taxon>
        <taxon>Pseudomonadati</taxon>
        <taxon>Bacteroidota</taxon>
        <taxon>Cytophagia</taxon>
        <taxon>Cytophagales</taxon>
        <taxon>Cyclobacteriaceae</taxon>
        <taxon>Algoriphagus</taxon>
    </lineage>
</organism>
<dbReference type="InterPro" id="IPR037069">
    <property type="entry name" value="AcylCoA_DH/ox_N_sf"/>
</dbReference>
<dbReference type="InterPro" id="IPR046373">
    <property type="entry name" value="Acyl-CoA_Oxase/DH_mid-dom_sf"/>
</dbReference>
<dbReference type="Pfam" id="PF08028">
    <property type="entry name" value="Acyl-CoA_dh_2"/>
    <property type="match status" value="1"/>
</dbReference>
<dbReference type="Gene3D" id="1.20.140.10">
    <property type="entry name" value="Butyryl-CoA Dehydrogenase, subunit A, domain 3"/>
    <property type="match status" value="1"/>
</dbReference>
<dbReference type="STRING" id="686796.SAMN04488104_10147"/>
<dbReference type="Gene3D" id="2.40.110.10">
    <property type="entry name" value="Butyryl-CoA Dehydrogenase, subunit A, domain 2"/>
    <property type="match status" value="1"/>
</dbReference>
<accession>A0A1G6RT64</accession>
<keyword evidence="4" id="KW-1185">Reference proteome</keyword>
<dbReference type="OrthoDB" id="1170793at2"/>
<feature type="domain" description="Acyl-CoA dehydrogenase C-terminal" evidence="2">
    <location>
        <begin position="265"/>
        <end position="350"/>
    </location>
</feature>
<name>A0A1G6RT64_9BACT</name>
<dbReference type="EMBL" id="FNAC01000014">
    <property type="protein sequence ID" value="SDD07621.1"/>
    <property type="molecule type" value="Genomic_DNA"/>
</dbReference>
<dbReference type="InterPro" id="IPR009100">
    <property type="entry name" value="AcylCoA_DH/oxidase_NM_dom_sf"/>
</dbReference>
<evidence type="ECO:0000313" key="3">
    <source>
        <dbReference type="EMBL" id="SDD07621.1"/>
    </source>
</evidence>
<dbReference type="InterPro" id="IPR013107">
    <property type="entry name" value="Acyl-CoA_DH_C"/>
</dbReference>
<dbReference type="SUPFAM" id="SSF56645">
    <property type="entry name" value="Acyl-CoA dehydrogenase NM domain-like"/>
    <property type="match status" value="1"/>
</dbReference>
<sequence length="355" mass="40479">MDKLFSSSNAKKSEEKGSLIPDWLDKIYSENWFKLFVPKALGGLELPFPEALRVEEQLAKWDGSLGWTVTLCAGAGWFVGFLDEGLRQEVFSNPKVCLAGSGFVGGKAEILGDSYLISGHWTYASGAVHATHLTANCEIWEDGKLVRNESGEPLIKAFILKREEVQILDAWHYMGMVATGSHAFRTDKLRVPLHRSFEILPAKAKLPDPIYQFPFLPFAEATLAVNILGISLHLQELIKESFWKRQERKAFSPDQIAFFEKLVRKSDKKMAGVRATFYSKVEKAWRELEEKRELSFKTQYSLSKISRKMTGRCRKWNAELYPFAGLEAAKTETELNRVWRDFNTVSQHSLLIFPF</sequence>
<dbReference type="GO" id="GO:0016627">
    <property type="term" value="F:oxidoreductase activity, acting on the CH-CH group of donors"/>
    <property type="evidence" value="ECO:0007669"/>
    <property type="project" value="InterPro"/>
</dbReference>
<dbReference type="GO" id="GO:0050660">
    <property type="term" value="F:flavin adenine dinucleotide binding"/>
    <property type="evidence" value="ECO:0007669"/>
    <property type="project" value="InterPro"/>
</dbReference>
<evidence type="ECO:0000259" key="2">
    <source>
        <dbReference type="Pfam" id="PF08028"/>
    </source>
</evidence>
<proteinExistence type="predicted"/>
<evidence type="ECO:0000313" key="4">
    <source>
        <dbReference type="Proteomes" id="UP000199060"/>
    </source>
</evidence>
<dbReference type="Proteomes" id="UP000199060">
    <property type="component" value="Unassembled WGS sequence"/>
</dbReference>
<keyword evidence="1" id="KW-0560">Oxidoreductase</keyword>
<reference evidence="4" key="1">
    <citation type="submission" date="2016-10" db="EMBL/GenBank/DDBJ databases">
        <authorList>
            <person name="Varghese N."/>
            <person name="Submissions S."/>
        </authorList>
    </citation>
    <scope>NUCLEOTIDE SEQUENCE [LARGE SCALE GENOMIC DNA]</scope>
    <source>
        <strain evidence="4">DSM 23095</strain>
    </source>
</reference>
<dbReference type="RefSeq" id="WP_087938925.1">
    <property type="nucleotide sequence ID" value="NZ_FNAC01000014.1"/>
</dbReference>
<evidence type="ECO:0000256" key="1">
    <source>
        <dbReference type="ARBA" id="ARBA00023002"/>
    </source>
</evidence>
<dbReference type="AlphaFoldDB" id="A0A1G6RT64"/>
<dbReference type="Gene3D" id="1.10.540.10">
    <property type="entry name" value="Acyl-CoA dehydrogenase/oxidase, N-terminal domain"/>
    <property type="match status" value="1"/>
</dbReference>
<dbReference type="PIRSF" id="PIRSF016578">
    <property type="entry name" value="HsaA"/>
    <property type="match status" value="1"/>
</dbReference>
<gene>
    <name evidence="3" type="ORF">SAMN04488104_10147</name>
</gene>
<protein>
    <submittedName>
        <fullName evidence="3">Acyl-CoA dehydrogenase</fullName>
    </submittedName>
</protein>